<dbReference type="PROSITE" id="PS50023">
    <property type="entry name" value="LIM_DOMAIN_2"/>
    <property type="match status" value="3"/>
</dbReference>
<reference evidence="7 8" key="1">
    <citation type="journal article" date="2010" name="Nature">
        <title>The genome of a songbird.</title>
        <authorList>
            <person name="Warren W.C."/>
            <person name="Clayton D.F."/>
            <person name="Ellegren H."/>
            <person name="Arnold A.P."/>
            <person name="Hillier L.W."/>
            <person name="Kunstner A."/>
            <person name="Searle S."/>
            <person name="White S."/>
            <person name="Vilella A.J."/>
            <person name="Fairley S."/>
            <person name="Heger A."/>
            <person name="Kong L."/>
            <person name="Ponting C.P."/>
            <person name="Jarvis E.D."/>
            <person name="Mello C.V."/>
            <person name="Minx P."/>
            <person name="Lovell P."/>
            <person name="Velho T.A."/>
            <person name="Ferris M."/>
            <person name="Balakrishnan C.N."/>
            <person name="Sinha S."/>
            <person name="Blatti C."/>
            <person name="London S.E."/>
            <person name="Li Y."/>
            <person name="Lin Y.C."/>
            <person name="George J."/>
            <person name="Sweedler J."/>
            <person name="Southey B."/>
            <person name="Gunaratne P."/>
            <person name="Watson M."/>
            <person name="Nam K."/>
            <person name="Backstrom N."/>
            <person name="Smeds L."/>
            <person name="Nabholz B."/>
            <person name="Itoh Y."/>
            <person name="Whitney O."/>
            <person name="Pfenning A.R."/>
            <person name="Howard J."/>
            <person name="Volker M."/>
            <person name="Skinner B.M."/>
            <person name="Griffin D.K."/>
            <person name="Ye L."/>
            <person name="McLaren W.M."/>
            <person name="Flicek P."/>
            <person name="Quesada V."/>
            <person name="Velasco G."/>
            <person name="Lopez-Otin C."/>
            <person name="Puente X.S."/>
            <person name="Olender T."/>
            <person name="Lancet D."/>
            <person name="Smit A.F."/>
            <person name="Hubley R."/>
            <person name="Konkel M.K."/>
            <person name="Walker J.A."/>
            <person name="Batzer M.A."/>
            <person name="Gu W."/>
            <person name="Pollock D.D."/>
            <person name="Chen L."/>
            <person name="Cheng Z."/>
            <person name="Eichler E.E."/>
            <person name="Stapley J."/>
            <person name="Slate J."/>
            <person name="Ekblom R."/>
            <person name="Birkhead T."/>
            <person name="Burke T."/>
            <person name="Burt D."/>
            <person name="Scharff C."/>
            <person name="Adam I."/>
            <person name="Richard H."/>
            <person name="Sultan M."/>
            <person name="Soldatov A."/>
            <person name="Lehrach H."/>
            <person name="Edwards S.V."/>
            <person name="Yang S.P."/>
            <person name="Li X."/>
            <person name="Graves T."/>
            <person name="Fulton L."/>
            <person name="Nelson J."/>
            <person name="Chinwalla A."/>
            <person name="Hou S."/>
            <person name="Mardis E.R."/>
            <person name="Wilson R.K."/>
        </authorList>
    </citation>
    <scope>NUCLEOTIDE SEQUENCE [LARGE SCALE GENOMIC DNA]</scope>
</reference>
<dbReference type="GO" id="GO:0031005">
    <property type="term" value="F:filamin binding"/>
    <property type="evidence" value="ECO:0007669"/>
    <property type="project" value="Ensembl"/>
</dbReference>
<dbReference type="GO" id="GO:0071944">
    <property type="term" value="C:cell periphery"/>
    <property type="evidence" value="ECO:0007669"/>
    <property type="project" value="Ensembl"/>
</dbReference>
<keyword evidence="3 5" id="KW-0862">Zinc</keyword>
<evidence type="ECO:0000313" key="7">
    <source>
        <dbReference type="Ensembl" id="ENSTGUP00000033775.1"/>
    </source>
</evidence>
<dbReference type="GO" id="GO:0046872">
    <property type="term" value="F:metal ion binding"/>
    <property type="evidence" value="ECO:0007669"/>
    <property type="project" value="UniProtKB-KW"/>
</dbReference>
<evidence type="ECO:0000256" key="1">
    <source>
        <dbReference type="ARBA" id="ARBA00022723"/>
    </source>
</evidence>
<dbReference type="GO" id="GO:0005925">
    <property type="term" value="C:focal adhesion"/>
    <property type="evidence" value="ECO:0007669"/>
    <property type="project" value="Ensembl"/>
</dbReference>
<dbReference type="AlphaFoldDB" id="A0A674HGJ1"/>
<dbReference type="PROSITE" id="PS00478">
    <property type="entry name" value="LIM_DOMAIN_1"/>
    <property type="match status" value="2"/>
</dbReference>
<dbReference type="GO" id="GO:0001650">
    <property type="term" value="C:fibrillar center"/>
    <property type="evidence" value="ECO:0007669"/>
    <property type="project" value="Ensembl"/>
</dbReference>
<dbReference type="GO" id="GO:0001725">
    <property type="term" value="C:stress fiber"/>
    <property type="evidence" value="ECO:0007669"/>
    <property type="project" value="Ensembl"/>
</dbReference>
<dbReference type="GO" id="GO:0098609">
    <property type="term" value="P:cell-cell adhesion"/>
    <property type="evidence" value="ECO:0007669"/>
    <property type="project" value="Ensembl"/>
</dbReference>
<dbReference type="GeneTree" id="ENSGT00940000159003"/>
<dbReference type="SMART" id="SM00132">
    <property type="entry name" value="LIM"/>
    <property type="match status" value="3"/>
</dbReference>
<dbReference type="InterPro" id="IPR001781">
    <property type="entry name" value="Znf_LIM"/>
</dbReference>
<feature type="domain" description="LIM zinc-binding" evidence="6">
    <location>
        <begin position="304"/>
        <end position="364"/>
    </location>
</feature>
<feature type="domain" description="LIM zinc-binding" evidence="6">
    <location>
        <begin position="365"/>
        <end position="433"/>
    </location>
</feature>
<name>A0A674HGJ1_TAEGU</name>
<evidence type="ECO:0000256" key="5">
    <source>
        <dbReference type="PROSITE-ProRule" id="PRU00125"/>
    </source>
</evidence>
<evidence type="ECO:0000256" key="2">
    <source>
        <dbReference type="ARBA" id="ARBA00022737"/>
    </source>
</evidence>
<dbReference type="InParanoid" id="A0A674HGJ1"/>
<evidence type="ECO:0000256" key="3">
    <source>
        <dbReference type="ARBA" id="ARBA00022833"/>
    </source>
</evidence>
<evidence type="ECO:0000259" key="6">
    <source>
        <dbReference type="PROSITE" id="PS50023"/>
    </source>
</evidence>
<dbReference type="OMA" id="CKRPIIP"/>
<dbReference type="Gene3D" id="2.10.110.10">
    <property type="entry name" value="Cysteine Rich Protein"/>
    <property type="match status" value="3"/>
</dbReference>
<dbReference type="SUPFAM" id="SSF57716">
    <property type="entry name" value="Glucocorticoid receptor-like (DNA-binding domain)"/>
    <property type="match status" value="2"/>
</dbReference>
<accession>A0A674HGJ1</accession>
<organism evidence="7 8">
    <name type="scientific">Taeniopygia guttata</name>
    <name type="common">Zebra finch</name>
    <name type="synonym">Poephila guttata</name>
    <dbReference type="NCBI Taxonomy" id="59729"/>
    <lineage>
        <taxon>Eukaryota</taxon>
        <taxon>Metazoa</taxon>
        <taxon>Chordata</taxon>
        <taxon>Craniata</taxon>
        <taxon>Vertebrata</taxon>
        <taxon>Euteleostomi</taxon>
        <taxon>Archelosauria</taxon>
        <taxon>Archosauria</taxon>
        <taxon>Dinosauria</taxon>
        <taxon>Saurischia</taxon>
        <taxon>Theropoda</taxon>
        <taxon>Coelurosauria</taxon>
        <taxon>Aves</taxon>
        <taxon>Neognathae</taxon>
        <taxon>Neoaves</taxon>
        <taxon>Telluraves</taxon>
        <taxon>Australaves</taxon>
        <taxon>Passeriformes</taxon>
        <taxon>Passeroidea</taxon>
        <taxon>Estrildidae</taxon>
        <taxon>Estrildinae</taxon>
        <taxon>Taeniopygia</taxon>
    </lineage>
</organism>
<dbReference type="Proteomes" id="UP000007754">
    <property type="component" value="Chromosome 21"/>
</dbReference>
<sequence length="436" mass="47240">CCAGDVSVSGMVDAEGQQELPVCLQVLLSFFLIFPRINPQSGLSMASAMLPGKAEKRIASSIFITLVPPRRDVATKEKTQLEPQPGDAEVPVIPQIPACNPAWIRLLGTGCVCSPLLGAYRCCLSPPASMAFAFGAGLQALLQSCWGVIVTGRYCDGVVLDIIDPLNPPHLSVAAETHPVAPVPGSTPVLPLSEVEPLSVEPLGLALQQLDLAAPTTLQLCTGSSPLRETEARSSQPLSLLLADICAFCHKALGPREPTVEAMQKQYHPGCFTCRTCHRLLAGQRYFQRDGCPTCDTCFQATLEKCAKCQGLITEHIVHALGKGYHPSCFSCAACGRAIGTESFAVDKQGDVYCVPDYYRKYAAVCSACERPIVPREDEDTYKIECLGRSFHESCYRCESCRMPLSPELTENGCYPLDDHLLCKSCHIHWRNESSC</sequence>
<dbReference type="FunFam" id="2.10.110.10:FF:000086">
    <property type="entry name" value="Filamin binding LIM protein 1"/>
    <property type="match status" value="1"/>
</dbReference>
<reference evidence="7" key="3">
    <citation type="submission" date="2025-09" db="UniProtKB">
        <authorList>
            <consortium name="Ensembl"/>
        </authorList>
    </citation>
    <scope>IDENTIFICATION</scope>
</reference>
<feature type="domain" description="LIM zinc-binding" evidence="6">
    <location>
        <begin position="244"/>
        <end position="303"/>
    </location>
</feature>
<proteinExistence type="predicted"/>
<dbReference type="PANTHER" id="PTHR24207:SF1">
    <property type="entry name" value="FILAMIN-BINDING LIM PROTEIN 1"/>
    <property type="match status" value="1"/>
</dbReference>
<dbReference type="CDD" id="cd09372">
    <property type="entry name" value="LIM2_FBLP-1"/>
    <property type="match status" value="1"/>
</dbReference>
<keyword evidence="1 5" id="KW-0479">Metal-binding</keyword>
<keyword evidence="4 5" id="KW-0440">LIM domain</keyword>
<protein>
    <submittedName>
        <fullName evidence="7">Filamin binding LIM protein 1</fullName>
    </submittedName>
</protein>
<dbReference type="Ensembl" id="ENSTGUT00000023662.1">
    <property type="protein sequence ID" value="ENSTGUP00000033775.1"/>
    <property type="gene ID" value="ENSTGUG00000002066.2"/>
</dbReference>
<dbReference type="PANTHER" id="PTHR24207">
    <property type="entry name" value="ZYX102 PROTEIN"/>
    <property type="match status" value="1"/>
</dbReference>
<reference evidence="7" key="2">
    <citation type="submission" date="2025-08" db="UniProtKB">
        <authorList>
            <consortium name="Ensembl"/>
        </authorList>
    </citation>
    <scope>IDENTIFICATION</scope>
</reference>
<keyword evidence="2" id="KW-0677">Repeat</keyword>
<dbReference type="GO" id="GO:0005737">
    <property type="term" value="C:cytoplasm"/>
    <property type="evidence" value="ECO:0007669"/>
    <property type="project" value="Ensembl"/>
</dbReference>
<evidence type="ECO:0000256" key="4">
    <source>
        <dbReference type="ARBA" id="ARBA00023038"/>
    </source>
</evidence>
<evidence type="ECO:0000313" key="8">
    <source>
        <dbReference type="Proteomes" id="UP000007754"/>
    </source>
</evidence>
<dbReference type="Pfam" id="PF00412">
    <property type="entry name" value="LIM"/>
    <property type="match status" value="3"/>
</dbReference>
<dbReference type="CDD" id="cd08368">
    <property type="entry name" value="LIM"/>
    <property type="match status" value="1"/>
</dbReference>
<dbReference type="GO" id="GO:0033623">
    <property type="term" value="P:regulation of integrin activation"/>
    <property type="evidence" value="ECO:0007669"/>
    <property type="project" value="Ensembl"/>
</dbReference>
<keyword evidence="8" id="KW-1185">Reference proteome</keyword>